<dbReference type="Proteomes" id="UP001218362">
    <property type="component" value="Chromosome"/>
</dbReference>
<evidence type="ECO:0000313" key="1">
    <source>
        <dbReference type="EMBL" id="WEK47793.1"/>
    </source>
</evidence>
<dbReference type="KEGG" id="acob:P0Y56_05720"/>
<sequence>MHTYQLVFSEDAYGEAKIVEFDADDAAEALTIAHSESARRNAELWSDAEKLCTIRRSEIGYWEVGRSGAQTGQSGAPG</sequence>
<dbReference type="AlphaFoldDB" id="A0AAJ5X909"/>
<proteinExistence type="predicted"/>
<reference evidence="1" key="1">
    <citation type="submission" date="2023-03" db="EMBL/GenBank/DDBJ databases">
        <title>Andean soil-derived lignocellulolytic bacterial consortium as a source of novel taxa and putative plastic-active enzymes.</title>
        <authorList>
            <person name="Diaz-Garcia L."/>
            <person name="Chuvochina M."/>
            <person name="Feuerriegel G."/>
            <person name="Bunk B."/>
            <person name="Sproer C."/>
            <person name="Streit W.R."/>
            <person name="Rodriguez L.M."/>
            <person name="Overmann J."/>
            <person name="Jimenez D.J."/>
        </authorList>
    </citation>
    <scope>NUCLEOTIDE SEQUENCE</scope>
    <source>
        <strain evidence="1">MAG 26</strain>
    </source>
</reference>
<name>A0AAJ5X909_9SPHN</name>
<protein>
    <submittedName>
        <fullName evidence="1">Uncharacterized protein</fullName>
    </submittedName>
</protein>
<evidence type="ECO:0000313" key="2">
    <source>
        <dbReference type="Proteomes" id="UP001218362"/>
    </source>
</evidence>
<gene>
    <name evidence="1" type="ORF">P0Y56_05720</name>
</gene>
<accession>A0AAJ5X909</accession>
<dbReference type="EMBL" id="CP119316">
    <property type="protein sequence ID" value="WEK47793.1"/>
    <property type="molecule type" value="Genomic_DNA"/>
</dbReference>
<organism evidence="1 2">
    <name type="scientific">Candidatus Andeanibacterium colombiense</name>
    <dbReference type="NCBI Taxonomy" id="3121345"/>
    <lineage>
        <taxon>Bacteria</taxon>
        <taxon>Pseudomonadati</taxon>
        <taxon>Pseudomonadota</taxon>
        <taxon>Alphaproteobacteria</taxon>
        <taxon>Sphingomonadales</taxon>
        <taxon>Sphingomonadaceae</taxon>
        <taxon>Candidatus Andeanibacterium</taxon>
    </lineage>
</organism>